<dbReference type="SUPFAM" id="SSF51261">
    <property type="entry name" value="Duplicated hybrid motif"/>
    <property type="match status" value="1"/>
</dbReference>
<accession>A0A9D1KVR8</accession>
<evidence type="ECO:0000256" key="4">
    <source>
        <dbReference type="ARBA" id="ARBA00022679"/>
    </source>
</evidence>
<dbReference type="Gene3D" id="2.70.70.10">
    <property type="entry name" value="Glucose Permease (Domain IIA)"/>
    <property type="match status" value="1"/>
</dbReference>
<keyword evidence="6" id="KW-0418">Kinase</keyword>
<dbReference type="Proteomes" id="UP000824164">
    <property type="component" value="Unassembled WGS sequence"/>
</dbReference>
<proteinExistence type="predicted"/>
<name>A0A9D1KVR8_9FIRM</name>
<dbReference type="GO" id="GO:0009401">
    <property type="term" value="P:phosphoenolpyruvate-dependent sugar phosphotransferase system"/>
    <property type="evidence" value="ECO:0007669"/>
    <property type="project" value="UniProtKB-KW"/>
</dbReference>
<dbReference type="PANTHER" id="PTHR45008">
    <property type="entry name" value="PTS SYSTEM GLUCOSE-SPECIFIC EIIA COMPONENT"/>
    <property type="match status" value="1"/>
</dbReference>
<dbReference type="InterPro" id="IPR050890">
    <property type="entry name" value="PTS_EIIA_component"/>
</dbReference>
<feature type="domain" description="PTS EIIA type-1" evidence="7">
    <location>
        <begin position="63"/>
        <end position="166"/>
    </location>
</feature>
<keyword evidence="4" id="KW-0808">Transferase</keyword>
<dbReference type="FunFam" id="2.70.70.10:FF:000001">
    <property type="entry name" value="PTS system glucose-specific IIA component"/>
    <property type="match status" value="1"/>
</dbReference>
<keyword evidence="5" id="KW-0598">Phosphotransferase system</keyword>
<dbReference type="NCBIfam" id="TIGR00830">
    <property type="entry name" value="PTBA"/>
    <property type="match status" value="1"/>
</dbReference>
<evidence type="ECO:0000256" key="1">
    <source>
        <dbReference type="ARBA" id="ARBA00004496"/>
    </source>
</evidence>
<comment type="subcellular location">
    <subcellularLocation>
        <location evidence="1">Cytoplasm</location>
    </subcellularLocation>
</comment>
<comment type="caution">
    <text evidence="8">The sequence shown here is derived from an EMBL/GenBank/DDBJ whole genome shotgun (WGS) entry which is preliminary data.</text>
</comment>
<sequence>MMYRKNRSMRQDSRRCLEVHRKWRIRSMGIFDRFKKKESTDNSAIRVTSVTKGKYVPMNEIPDDVFAGGMLGPCCGVDPEEGKVLAPIDGTVITVADTLHAIGIEGNGVELLIHVGIDTVNMKGDGFSSHIQEGQKVKKGDLLLGMDLDKIKAAGYSPIIITIVTNADSFSNVSFIGAGQMDADTEMIRIEK</sequence>
<dbReference type="PANTHER" id="PTHR45008:SF1">
    <property type="entry name" value="PTS SYSTEM GLUCOSE-SPECIFIC EIIA COMPONENT"/>
    <property type="match status" value="1"/>
</dbReference>
<evidence type="ECO:0000313" key="8">
    <source>
        <dbReference type="EMBL" id="HIU02466.1"/>
    </source>
</evidence>
<dbReference type="AlphaFoldDB" id="A0A9D1KVR8"/>
<evidence type="ECO:0000256" key="2">
    <source>
        <dbReference type="ARBA" id="ARBA00022448"/>
    </source>
</evidence>
<evidence type="ECO:0000259" key="7">
    <source>
        <dbReference type="PROSITE" id="PS51093"/>
    </source>
</evidence>
<evidence type="ECO:0000256" key="5">
    <source>
        <dbReference type="ARBA" id="ARBA00022683"/>
    </source>
</evidence>
<dbReference type="InterPro" id="IPR001127">
    <property type="entry name" value="PTS_EIIA_1_perm"/>
</dbReference>
<reference evidence="8" key="2">
    <citation type="journal article" date="2021" name="PeerJ">
        <title>Extensive microbial diversity within the chicken gut microbiome revealed by metagenomics and culture.</title>
        <authorList>
            <person name="Gilroy R."/>
            <person name="Ravi A."/>
            <person name="Getino M."/>
            <person name="Pursley I."/>
            <person name="Horton D.L."/>
            <person name="Alikhan N.F."/>
            <person name="Baker D."/>
            <person name="Gharbi K."/>
            <person name="Hall N."/>
            <person name="Watson M."/>
            <person name="Adriaenssens E.M."/>
            <person name="Foster-Nyarko E."/>
            <person name="Jarju S."/>
            <person name="Secka A."/>
            <person name="Antonio M."/>
            <person name="Oren A."/>
            <person name="Chaudhuri R.R."/>
            <person name="La Ragione R."/>
            <person name="Hildebrand F."/>
            <person name="Pallen M.J."/>
        </authorList>
    </citation>
    <scope>NUCLEOTIDE SEQUENCE</scope>
    <source>
        <strain evidence="8">CHK187-14744</strain>
    </source>
</reference>
<gene>
    <name evidence="8" type="ORF">IAB63_04360</name>
</gene>
<dbReference type="PROSITE" id="PS00371">
    <property type="entry name" value="PTS_EIIA_TYPE_1_HIS"/>
    <property type="match status" value="1"/>
</dbReference>
<evidence type="ECO:0000313" key="9">
    <source>
        <dbReference type="Proteomes" id="UP000824164"/>
    </source>
</evidence>
<evidence type="ECO:0000256" key="3">
    <source>
        <dbReference type="ARBA" id="ARBA00022597"/>
    </source>
</evidence>
<dbReference type="EMBL" id="DVLT01000031">
    <property type="protein sequence ID" value="HIU02466.1"/>
    <property type="molecule type" value="Genomic_DNA"/>
</dbReference>
<dbReference type="GO" id="GO:0005737">
    <property type="term" value="C:cytoplasm"/>
    <property type="evidence" value="ECO:0007669"/>
    <property type="project" value="UniProtKB-SubCell"/>
</dbReference>
<keyword evidence="3 8" id="KW-0762">Sugar transport</keyword>
<reference evidence="8" key="1">
    <citation type="submission" date="2020-10" db="EMBL/GenBank/DDBJ databases">
        <authorList>
            <person name="Gilroy R."/>
        </authorList>
    </citation>
    <scope>NUCLEOTIDE SEQUENCE</scope>
    <source>
        <strain evidence="8">CHK187-14744</strain>
    </source>
</reference>
<evidence type="ECO:0000256" key="6">
    <source>
        <dbReference type="ARBA" id="ARBA00022777"/>
    </source>
</evidence>
<keyword evidence="2" id="KW-0813">Transport</keyword>
<protein>
    <submittedName>
        <fullName evidence="8">PTS glucose transporter subunit IIA</fullName>
    </submittedName>
</protein>
<organism evidence="8 9">
    <name type="scientific">Candidatus Onthocola gallistercoris</name>
    <dbReference type="NCBI Taxonomy" id="2840876"/>
    <lineage>
        <taxon>Bacteria</taxon>
        <taxon>Bacillati</taxon>
        <taxon>Bacillota</taxon>
        <taxon>Bacilli</taxon>
        <taxon>Candidatus Onthocola</taxon>
    </lineage>
</organism>
<dbReference type="Pfam" id="PF00358">
    <property type="entry name" value="PTS_EIIA_1"/>
    <property type="match status" value="1"/>
</dbReference>
<dbReference type="GO" id="GO:0016301">
    <property type="term" value="F:kinase activity"/>
    <property type="evidence" value="ECO:0007669"/>
    <property type="project" value="UniProtKB-KW"/>
</dbReference>
<dbReference type="PROSITE" id="PS51093">
    <property type="entry name" value="PTS_EIIA_TYPE_1"/>
    <property type="match status" value="1"/>
</dbReference>
<dbReference type="InterPro" id="IPR011055">
    <property type="entry name" value="Dup_hybrid_motif"/>
</dbReference>